<gene>
    <name evidence="1" type="primary">AP1G2</name>
</gene>
<name>L8EA67_HUMAN</name>
<proteinExistence type="predicted"/>
<sequence>MPTLCAASTMPWQKTFPSNHWCRWQPGALGSMGTSCWQGTARRLSPFRWTKRKCWHCWKRCCSPTCPCQPLEDMPSQPS</sequence>
<dbReference type="EMBL" id="HF583746">
    <property type="protein sequence ID" value="CCQ43243.1"/>
    <property type="molecule type" value="Genomic_DNA"/>
</dbReference>
<dbReference type="ChiTaRS" id="AP1G2">
    <property type="organism name" value="human"/>
</dbReference>
<dbReference type="AlphaFoldDB" id="L8EA67"/>
<organism evidence="1">
    <name type="scientific">Homo sapiens</name>
    <name type="common">Human</name>
    <dbReference type="NCBI Taxonomy" id="9606"/>
    <lineage>
        <taxon>Eukaryota</taxon>
        <taxon>Metazoa</taxon>
        <taxon>Chordata</taxon>
        <taxon>Craniata</taxon>
        <taxon>Vertebrata</taxon>
        <taxon>Euteleostomi</taxon>
        <taxon>Mammalia</taxon>
        <taxon>Eutheria</taxon>
        <taxon>Euarchontoglires</taxon>
        <taxon>Primates</taxon>
        <taxon>Haplorrhini</taxon>
        <taxon>Catarrhini</taxon>
        <taxon>Hominidae</taxon>
        <taxon>Homo</taxon>
    </lineage>
</organism>
<accession>L8EA67</accession>
<evidence type="ECO:0000313" key="1">
    <source>
        <dbReference type="EMBL" id="CCQ43243.1"/>
    </source>
</evidence>
<reference evidence="1" key="1">
    <citation type="journal article" date="2013" name="PLoS ONE">
        <title>Direct detection of alternative open reading frames translation products in human significantly expands the proteome.</title>
        <authorList>
            <person name="Vanderperre B."/>
            <person name="Lucier J.-F."/>
            <person name="Motard J."/>
            <person name="Tremblay G."/>
            <person name="Vanderperre S."/>
            <person name="Wisztorski M."/>
            <person name="Salzet M."/>
            <person name="Boisvert F.-M."/>
            <person name="Roucou X."/>
        </authorList>
    </citation>
    <scope>NUCLEOTIDE SEQUENCE</scope>
</reference>
<protein>
    <submittedName>
        <fullName evidence="1">Alternative protein AP1G2</fullName>
    </submittedName>
</protein>
<dbReference type="OrthoDB" id="28053at2759"/>